<reference evidence="2" key="2">
    <citation type="journal article" date="2024" name="Plant">
        <title>Genomic evolution and insights into agronomic trait innovations of Sesamum species.</title>
        <authorList>
            <person name="Miao H."/>
            <person name="Wang L."/>
            <person name="Qu L."/>
            <person name="Liu H."/>
            <person name="Sun Y."/>
            <person name="Le M."/>
            <person name="Wang Q."/>
            <person name="Wei S."/>
            <person name="Zheng Y."/>
            <person name="Lin W."/>
            <person name="Duan Y."/>
            <person name="Cao H."/>
            <person name="Xiong S."/>
            <person name="Wang X."/>
            <person name="Wei L."/>
            <person name="Li C."/>
            <person name="Ma Q."/>
            <person name="Ju M."/>
            <person name="Zhao R."/>
            <person name="Li G."/>
            <person name="Mu C."/>
            <person name="Tian Q."/>
            <person name="Mei H."/>
            <person name="Zhang T."/>
            <person name="Gao T."/>
            <person name="Zhang H."/>
        </authorList>
    </citation>
    <scope>NUCLEOTIDE SEQUENCE</scope>
    <source>
        <strain evidence="2">KEN1</strain>
    </source>
</reference>
<reference evidence="2" key="1">
    <citation type="submission" date="2020-06" db="EMBL/GenBank/DDBJ databases">
        <authorList>
            <person name="Li T."/>
            <person name="Hu X."/>
            <person name="Zhang T."/>
            <person name="Song X."/>
            <person name="Zhang H."/>
            <person name="Dai N."/>
            <person name="Sheng W."/>
            <person name="Hou X."/>
            <person name="Wei L."/>
        </authorList>
    </citation>
    <scope>NUCLEOTIDE SEQUENCE</scope>
    <source>
        <strain evidence="2">KEN1</strain>
        <tissue evidence="2">Leaf</tissue>
    </source>
</reference>
<name>A0AAW2XL24_9LAMI</name>
<accession>A0AAW2XL24</accession>
<proteinExistence type="predicted"/>
<evidence type="ECO:0000256" key="1">
    <source>
        <dbReference type="SAM" id="MobiDB-lite"/>
    </source>
</evidence>
<evidence type="ECO:0000313" key="2">
    <source>
        <dbReference type="EMBL" id="KAL0454732.1"/>
    </source>
</evidence>
<protein>
    <submittedName>
        <fullName evidence="2">Uncharacterized protein</fullName>
    </submittedName>
</protein>
<dbReference type="AlphaFoldDB" id="A0AAW2XL24"/>
<feature type="compositionally biased region" description="Polar residues" evidence="1">
    <location>
        <begin position="58"/>
        <end position="67"/>
    </location>
</feature>
<sequence length="67" mass="7107">MASKKDQVAVNKKNVVNTTGQSFTGGKIVDTIPSDDSNSASPTKINSKSTPFAILPTMMTNTTTMKE</sequence>
<organism evidence="2">
    <name type="scientific">Sesamum latifolium</name>
    <dbReference type="NCBI Taxonomy" id="2727402"/>
    <lineage>
        <taxon>Eukaryota</taxon>
        <taxon>Viridiplantae</taxon>
        <taxon>Streptophyta</taxon>
        <taxon>Embryophyta</taxon>
        <taxon>Tracheophyta</taxon>
        <taxon>Spermatophyta</taxon>
        <taxon>Magnoliopsida</taxon>
        <taxon>eudicotyledons</taxon>
        <taxon>Gunneridae</taxon>
        <taxon>Pentapetalae</taxon>
        <taxon>asterids</taxon>
        <taxon>lamiids</taxon>
        <taxon>Lamiales</taxon>
        <taxon>Pedaliaceae</taxon>
        <taxon>Sesamum</taxon>
    </lineage>
</organism>
<dbReference type="EMBL" id="JACGWN010000003">
    <property type="protein sequence ID" value="KAL0454732.1"/>
    <property type="molecule type" value="Genomic_DNA"/>
</dbReference>
<comment type="caution">
    <text evidence="2">The sequence shown here is derived from an EMBL/GenBank/DDBJ whole genome shotgun (WGS) entry which is preliminary data.</text>
</comment>
<feature type="region of interest" description="Disordered" evidence="1">
    <location>
        <begin position="19"/>
        <end position="67"/>
    </location>
</feature>
<feature type="compositionally biased region" description="Polar residues" evidence="1">
    <location>
        <begin position="34"/>
        <end position="50"/>
    </location>
</feature>
<gene>
    <name evidence="2" type="ORF">Slati_0812400</name>
</gene>